<keyword evidence="11" id="KW-1185">Reference proteome</keyword>
<evidence type="ECO:0000256" key="6">
    <source>
        <dbReference type="ARBA" id="ARBA00022989"/>
    </source>
</evidence>
<evidence type="ECO:0000256" key="9">
    <source>
        <dbReference type="SAM" id="Phobius"/>
    </source>
</evidence>
<comment type="similarity">
    <text evidence="2">Belongs to the PMEPA1 family.</text>
</comment>
<reference evidence="10" key="3">
    <citation type="submission" date="2025-09" db="UniProtKB">
        <authorList>
            <consortium name="Ensembl"/>
        </authorList>
    </citation>
    <scope>IDENTIFICATION</scope>
</reference>
<evidence type="ECO:0000313" key="10">
    <source>
        <dbReference type="Ensembl" id="ENSLCAP00010016317.1"/>
    </source>
</evidence>
<dbReference type="GO" id="GO:0030512">
    <property type="term" value="P:negative regulation of transforming growth factor beta receptor signaling pathway"/>
    <property type="evidence" value="ECO:0007669"/>
    <property type="project" value="InterPro"/>
</dbReference>
<keyword evidence="4" id="KW-0734">Signal transduction inhibitor</keyword>
<evidence type="ECO:0000313" key="11">
    <source>
        <dbReference type="Proteomes" id="UP000314980"/>
    </source>
</evidence>
<evidence type="ECO:0000256" key="8">
    <source>
        <dbReference type="SAM" id="MobiDB-lite"/>
    </source>
</evidence>
<evidence type="ECO:0000256" key="1">
    <source>
        <dbReference type="ARBA" id="ARBA00004391"/>
    </source>
</evidence>
<dbReference type="AlphaFoldDB" id="A0A4W6CV98"/>
<proteinExistence type="inferred from homology"/>
<evidence type="ECO:0000256" key="2">
    <source>
        <dbReference type="ARBA" id="ARBA00009908"/>
    </source>
</evidence>
<dbReference type="GO" id="GO:0000139">
    <property type="term" value="C:Golgi membrane"/>
    <property type="evidence" value="ECO:0007669"/>
    <property type="project" value="TreeGrafter"/>
</dbReference>
<reference evidence="10" key="2">
    <citation type="submission" date="2025-08" db="UniProtKB">
        <authorList>
            <consortium name="Ensembl"/>
        </authorList>
    </citation>
    <scope>IDENTIFICATION</scope>
</reference>
<reference evidence="11" key="1">
    <citation type="submission" date="2015-09" db="EMBL/GenBank/DDBJ databases">
        <authorList>
            <person name="Sai Rama Sridatta P."/>
        </authorList>
    </citation>
    <scope>NUCLEOTIDE SEQUENCE [LARGE SCALE GENOMIC DNA]</scope>
</reference>
<feature type="region of interest" description="Disordered" evidence="8">
    <location>
        <begin position="201"/>
        <end position="284"/>
    </location>
</feature>
<dbReference type="PANTHER" id="PTHR16514">
    <property type="entry name" value="LOW DENSITY LIPOPROTEIN RECEPTOR CLASS A DOMAIN-CONTAINING 4A"/>
    <property type="match status" value="1"/>
</dbReference>
<dbReference type="Proteomes" id="UP000314980">
    <property type="component" value="Unassembled WGS sequence"/>
</dbReference>
<sequence>TNQLMVVRSSYMCKPSFLKCPLCVYLFLCVYVAELEFVQIIIILLVMTLMIVVIICLLNHYWLPALAFLSRLSHTQRDQTTQLVGPLVVSYPSCLCLVIKMGFFALCFQVMPGRLNSNMPHFMQQQQLCRFQPTYPYLQQEIINLPPLICLSDGEELLPYKGPCSLQLRHPEQQLELSRAAVRAPPNRTVFDSDLIDIYSHSKSPQAPSSNTGTNDASATTEGPPPSYSEVMGGYPSSTPCYSQYNNNAPPTENRLGCDSSQMLFHAGSSGPESTAKTSTDLNS</sequence>
<protein>
    <submittedName>
        <fullName evidence="10">Low density lipoprotein receptor class A domain containing 4a</fullName>
    </submittedName>
</protein>
<evidence type="ECO:0000256" key="5">
    <source>
        <dbReference type="ARBA" id="ARBA00022753"/>
    </source>
</evidence>
<feature type="transmembrane region" description="Helical" evidence="9">
    <location>
        <begin position="83"/>
        <end position="108"/>
    </location>
</feature>
<feature type="transmembrane region" description="Helical" evidence="9">
    <location>
        <begin position="40"/>
        <end position="63"/>
    </location>
</feature>
<dbReference type="InParanoid" id="A0A4W6CV98"/>
<organism evidence="10 11">
    <name type="scientific">Lates calcarifer</name>
    <name type="common">Barramundi</name>
    <name type="synonym">Holocentrus calcarifer</name>
    <dbReference type="NCBI Taxonomy" id="8187"/>
    <lineage>
        <taxon>Eukaryota</taxon>
        <taxon>Metazoa</taxon>
        <taxon>Chordata</taxon>
        <taxon>Craniata</taxon>
        <taxon>Vertebrata</taxon>
        <taxon>Euteleostomi</taxon>
        <taxon>Actinopterygii</taxon>
        <taxon>Neopterygii</taxon>
        <taxon>Teleostei</taxon>
        <taxon>Neoteleostei</taxon>
        <taxon>Acanthomorphata</taxon>
        <taxon>Carangaria</taxon>
        <taxon>Carangaria incertae sedis</taxon>
        <taxon>Centropomidae</taxon>
        <taxon>Lates</taxon>
    </lineage>
</organism>
<dbReference type="PANTHER" id="PTHR16514:SF4">
    <property type="entry name" value="LOW-DENSITY LIPOPROTEIN RECEPTOR CLASS A DOMAIN-CONTAINING PROTEIN 4"/>
    <property type="match status" value="1"/>
</dbReference>
<comment type="subcellular location">
    <subcellularLocation>
        <location evidence="1">Early endosome membrane</location>
        <topology evidence="1">Single-pass membrane protein</topology>
    </subcellularLocation>
</comment>
<evidence type="ECO:0000256" key="3">
    <source>
        <dbReference type="ARBA" id="ARBA00022692"/>
    </source>
</evidence>
<feature type="compositionally biased region" description="Polar residues" evidence="8">
    <location>
        <begin position="271"/>
        <end position="284"/>
    </location>
</feature>
<dbReference type="GO" id="GO:0070412">
    <property type="term" value="F:R-SMAD binding"/>
    <property type="evidence" value="ECO:0007669"/>
    <property type="project" value="InterPro"/>
</dbReference>
<feature type="compositionally biased region" description="Polar residues" evidence="8">
    <location>
        <begin position="201"/>
        <end position="221"/>
    </location>
</feature>
<keyword evidence="3 9" id="KW-0812">Transmembrane</keyword>
<dbReference type="GO" id="GO:0031901">
    <property type="term" value="C:early endosome membrane"/>
    <property type="evidence" value="ECO:0007669"/>
    <property type="project" value="UniProtKB-SubCell"/>
</dbReference>
<feature type="compositionally biased region" description="Polar residues" evidence="8">
    <location>
        <begin position="236"/>
        <end position="251"/>
    </location>
</feature>
<name>A0A4W6CV98_LATCA</name>
<evidence type="ECO:0000256" key="7">
    <source>
        <dbReference type="ARBA" id="ARBA00023136"/>
    </source>
</evidence>
<dbReference type="InterPro" id="IPR043445">
    <property type="entry name" value="TMEPAI/LRAD4"/>
</dbReference>
<feature type="transmembrane region" description="Helical" evidence="9">
    <location>
        <begin position="16"/>
        <end position="33"/>
    </location>
</feature>
<evidence type="ECO:0000256" key="4">
    <source>
        <dbReference type="ARBA" id="ARBA00022700"/>
    </source>
</evidence>
<keyword evidence="7 9" id="KW-0472">Membrane</keyword>
<keyword evidence="5" id="KW-0967">Endosome</keyword>
<dbReference type="GeneTree" id="ENSGT00390000000724"/>
<keyword evidence="6 9" id="KW-1133">Transmembrane helix</keyword>
<accession>A0A4W6CV98</accession>
<dbReference type="Ensembl" id="ENSLCAT00010016671.1">
    <property type="protein sequence ID" value="ENSLCAP00010016317.1"/>
    <property type="gene ID" value="ENSLCAG00010007765.1"/>
</dbReference>